<dbReference type="PANTHER" id="PTHR10900:SF77">
    <property type="entry name" value="FI19380P1"/>
    <property type="match status" value="1"/>
</dbReference>
<dbReference type="EMBL" id="JACHXM010000006">
    <property type="protein sequence ID" value="MBB3140849.1"/>
    <property type="molecule type" value="Genomic_DNA"/>
</dbReference>
<dbReference type="Pfam" id="PF02469">
    <property type="entry name" value="Fasciclin"/>
    <property type="match status" value="1"/>
</dbReference>
<dbReference type="SMART" id="SM00554">
    <property type="entry name" value="FAS1"/>
    <property type="match status" value="1"/>
</dbReference>
<dbReference type="PANTHER" id="PTHR10900">
    <property type="entry name" value="PERIOSTIN-RELATED"/>
    <property type="match status" value="1"/>
</dbReference>
<reference evidence="3 4" key="1">
    <citation type="submission" date="2020-08" db="EMBL/GenBank/DDBJ databases">
        <title>Genomic Encyclopedia of Type Strains, Phase III (KMG-III): the genomes of soil and plant-associated and newly described type strains.</title>
        <authorList>
            <person name="Whitman W."/>
        </authorList>
    </citation>
    <scope>NUCLEOTIDE SEQUENCE [LARGE SCALE GENOMIC DNA]</scope>
    <source>
        <strain evidence="3 4">CECT 5995</strain>
    </source>
</reference>
<sequence length="185" mass="19572">MNTLNRFLCSFLCTAALAAGQAQADHGPTSVGGASMLPERNIVENAVNSADHETLVAAVQAAGLVDTLKGDGPFTVFAPVDAAFDRLPDGTVQSLLEPQNRDKLQALLTYHVVPGRLTSEDLHEAVMERGDAASFETVQGERLTVVPNGNNLMLMDAQGHSADITIVDVAQANGVIHVIDRVMMP</sequence>
<dbReference type="InterPro" id="IPR050904">
    <property type="entry name" value="Adhesion/Biosynth-related"/>
</dbReference>
<dbReference type="AlphaFoldDB" id="A0A7W5BXE3"/>
<keyword evidence="4" id="KW-1185">Reference proteome</keyword>
<evidence type="ECO:0000259" key="2">
    <source>
        <dbReference type="PROSITE" id="PS50213"/>
    </source>
</evidence>
<gene>
    <name evidence="3" type="ORF">FHR96_001718</name>
</gene>
<keyword evidence="1" id="KW-0732">Signal</keyword>
<evidence type="ECO:0000256" key="1">
    <source>
        <dbReference type="SAM" id="SignalP"/>
    </source>
</evidence>
<comment type="caution">
    <text evidence="3">The sequence shown here is derived from an EMBL/GenBank/DDBJ whole genome shotgun (WGS) entry which is preliminary data.</text>
</comment>
<dbReference type="Proteomes" id="UP000525987">
    <property type="component" value="Unassembled WGS sequence"/>
</dbReference>
<dbReference type="GO" id="GO:0005615">
    <property type="term" value="C:extracellular space"/>
    <property type="evidence" value="ECO:0007669"/>
    <property type="project" value="TreeGrafter"/>
</dbReference>
<dbReference type="InterPro" id="IPR036378">
    <property type="entry name" value="FAS1_dom_sf"/>
</dbReference>
<name>A0A7W5BXE3_9GAMM</name>
<dbReference type="SUPFAM" id="SSF82153">
    <property type="entry name" value="FAS1 domain"/>
    <property type="match status" value="1"/>
</dbReference>
<dbReference type="RefSeq" id="WP_183387239.1">
    <property type="nucleotide sequence ID" value="NZ_JACHXM010000006.1"/>
</dbReference>
<feature type="signal peptide" evidence="1">
    <location>
        <begin position="1"/>
        <end position="24"/>
    </location>
</feature>
<evidence type="ECO:0000313" key="4">
    <source>
        <dbReference type="Proteomes" id="UP000525987"/>
    </source>
</evidence>
<feature type="domain" description="FAS1" evidence="2">
    <location>
        <begin position="39"/>
        <end position="183"/>
    </location>
</feature>
<dbReference type="Gene3D" id="2.30.180.10">
    <property type="entry name" value="FAS1 domain"/>
    <property type="match status" value="1"/>
</dbReference>
<dbReference type="FunFam" id="2.30.180.10:FF:000019">
    <property type="entry name" value="Cell surface lipoprotein"/>
    <property type="match status" value="1"/>
</dbReference>
<feature type="chain" id="PRO_5030575433" evidence="1">
    <location>
        <begin position="25"/>
        <end position="185"/>
    </location>
</feature>
<dbReference type="PROSITE" id="PS50213">
    <property type="entry name" value="FAS1"/>
    <property type="match status" value="1"/>
</dbReference>
<evidence type="ECO:0000313" key="3">
    <source>
        <dbReference type="EMBL" id="MBB3140849.1"/>
    </source>
</evidence>
<dbReference type="InterPro" id="IPR000782">
    <property type="entry name" value="FAS1_domain"/>
</dbReference>
<accession>A0A7W5BXE3</accession>
<protein>
    <submittedName>
        <fullName evidence="3">Putative surface protein with fasciclin (FAS1) repeats</fullName>
    </submittedName>
</protein>
<proteinExistence type="predicted"/>
<organism evidence="3 4">
    <name type="scientific">Halomonas organivorans</name>
    <dbReference type="NCBI Taxonomy" id="257772"/>
    <lineage>
        <taxon>Bacteria</taxon>
        <taxon>Pseudomonadati</taxon>
        <taxon>Pseudomonadota</taxon>
        <taxon>Gammaproteobacteria</taxon>
        <taxon>Oceanospirillales</taxon>
        <taxon>Halomonadaceae</taxon>
        <taxon>Halomonas</taxon>
    </lineage>
</organism>